<reference evidence="18" key="3">
    <citation type="submission" date="2025-04" db="UniProtKB">
        <authorList>
            <consortium name="RefSeq"/>
        </authorList>
    </citation>
    <scope>IDENTIFICATION</scope>
    <source>
        <strain evidence="18">CBS 781.70</strain>
    </source>
</reference>
<dbReference type="PANTHER" id="PTHR11226">
    <property type="entry name" value="UDP-GLUCOSE GLYCOPROTEIN:GLUCOSYLTRANSFERASE"/>
    <property type="match status" value="1"/>
</dbReference>
<keyword evidence="5" id="KW-0808">Transferase</keyword>
<dbReference type="EMBL" id="ML975150">
    <property type="protein sequence ID" value="KAF1816235.1"/>
    <property type="molecule type" value="Genomic_DNA"/>
</dbReference>
<feature type="domain" description="UGGT thioredoxin-like" evidence="13">
    <location>
        <begin position="407"/>
        <end position="651"/>
    </location>
</feature>
<accession>A0A6G1GDP7</accession>
<comment type="pathway">
    <text evidence="3">Protein modification; protein glycosylation.</text>
</comment>
<dbReference type="GO" id="GO:0018279">
    <property type="term" value="P:protein N-linked glycosylation via asparagine"/>
    <property type="evidence" value="ECO:0007669"/>
    <property type="project" value="TreeGrafter"/>
</dbReference>
<dbReference type="Proteomes" id="UP000504638">
    <property type="component" value="Unplaced"/>
</dbReference>
<feature type="domain" description="UGGT thioredoxin-like" evidence="12">
    <location>
        <begin position="271"/>
        <end position="401"/>
    </location>
</feature>
<evidence type="ECO:0000256" key="3">
    <source>
        <dbReference type="ARBA" id="ARBA00004922"/>
    </source>
</evidence>
<feature type="compositionally biased region" description="Low complexity" evidence="9">
    <location>
        <begin position="1483"/>
        <end position="1500"/>
    </location>
</feature>
<evidence type="ECO:0000259" key="14">
    <source>
        <dbReference type="Pfam" id="PF18403"/>
    </source>
</evidence>
<keyword evidence="17" id="KW-1185">Reference proteome</keyword>
<comment type="subcellular location">
    <subcellularLocation>
        <location evidence="2">Endoplasmic reticulum lumen</location>
    </subcellularLocation>
</comment>
<evidence type="ECO:0000256" key="4">
    <source>
        <dbReference type="ARBA" id="ARBA00006351"/>
    </source>
</evidence>
<comment type="cofactor">
    <cofactor evidence="1">
        <name>Ca(2+)</name>
        <dbReference type="ChEBI" id="CHEBI:29108"/>
    </cofactor>
</comment>
<keyword evidence="8" id="KW-0325">Glycoprotein</keyword>
<dbReference type="OrthoDB" id="27683at2759"/>
<dbReference type="SUPFAM" id="SSF53448">
    <property type="entry name" value="Nucleotide-diphospho-sugar transferases"/>
    <property type="match status" value="1"/>
</dbReference>
<evidence type="ECO:0000256" key="5">
    <source>
        <dbReference type="ARBA" id="ARBA00022679"/>
    </source>
</evidence>
<evidence type="ECO:0008006" key="19">
    <source>
        <dbReference type="Google" id="ProtNLM"/>
    </source>
</evidence>
<dbReference type="InterPro" id="IPR040525">
    <property type="entry name" value="UGGT_TRXL_4"/>
</dbReference>
<evidence type="ECO:0000256" key="8">
    <source>
        <dbReference type="ARBA" id="ARBA00023180"/>
    </source>
</evidence>
<dbReference type="Pfam" id="PF18400">
    <property type="entry name" value="Thioredoxin_12"/>
    <property type="match status" value="1"/>
</dbReference>
<dbReference type="InterPro" id="IPR009448">
    <property type="entry name" value="UDP-g_GGtrans"/>
</dbReference>
<dbReference type="FunFam" id="3.90.550.10:FF:000065">
    <property type="entry name" value="UDP-glucose:glycoprotein glucosyltransferase, putative"/>
    <property type="match status" value="1"/>
</dbReference>
<dbReference type="GO" id="GO:0003980">
    <property type="term" value="F:UDP-glucose:glycoprotein glucosyltransferase activity"/>
    <property type="evidence" value="ECO:0007669"/>
    <property type="project" value="InterPro"/>
</dbReference>
<dbReference type="PANTHER" id="PTHR11226:SF0">
    <property type="entry name" value="UDP-GLUCOSE:GLYCOPROTEIN GLUCOSYLTRANSFERASE"/>
    <property type="match status" value="1"/>
</dbReference>
<dbReference type="Gene3D" id="3.90.550.10">
    <property type="entry name" value="Spore Coat Polysaccharide Biosynthesis Protein SpsA, Chain A"/>
    <property type="match status" value="1"/>
</dbReference>
<evidence type="ECO:0000256" key="7">
    <source>
        <dbReference type="ARBA" id="ARBA00022824"/>
    </source>
</evidence>
<dbReference type="Pfam" id="PF06427">
    <property type="entry name" value="UDP-g_GGTase"/>
    <property type="match status" value="1"/>
</dbReference>
<dbReference type="GO" id="GO:0005788">
    <property type="term" value="C:endoplasmic reticulum lumen"/>
    <property type="evidence" value="ECO:0007669"/>
    <property type="project" value="UniProtKB-SubCell"/>
</dbReference>
<evidence type="ECO:0000313" key="17">
    <source>
        <dbReference type="Proteomes" id="UP000504638"/>
    </source>
</evidence>
<evidence type="ECO:0000313" key="18">
    <source>
        <dbReference type="RefSeq" id="XP_033537866.1"/>
    </source>
</evidence>
<evidence type="ECO:0000259" key="13">
    <source>
        <dbReference type="Pfam" id="PF18402"/>
    </source>
</evidence>
<dbReference type="InterPro" id="IPR040693">
    <property type="entry name" value="UGGT_TRXL_1"/>
</dbReference>
<evidence type="ECO:0000259" key="12">
    <source>
        <dbReference type="Pfam" id="PF18401"/>
    </source>
</evidence>
<name>A0A6G1GDP7_9PEZI</name>
<keyword evidence="7" id="KW-0256">Endoplasmic reticulum</keyword>
<evidence type="ECO:0000256" key="9">
    <source>
        <dbReference type="SAM" id="MobiDB-lite"/>
    </source>
</evidence>
<dbReference type="InterPro" id="IPR040692">
    <property type="entry name" value="UGGT_TRXL_3"/>
</dbReference>
<organism evidence="16">
    <name type="scientific">Eremomyces bilateralis CBS 781.70</name>
    <dbReference type="NCBI Taxonomy" id="1392243"/>
    <lineage>
        <taxon>Eukaryota</taxon>
        <taxon>Fungi</taxon>
        <taxon>Dikarya</taxon>
        <taxon>Ascomycota</taxon>
        <taxon>Pezizomycotina</taxon>
        <taxon>Dothideomycetes</taxon>
        <taxon>Dothideomycetes incertae sedis</taxon>
        <taxon>Eremomycetales</taxon>
        <taxon>Eremomycetaceae</taxon>
        <taxon>Eremomyces</taxon>
    </lineage>
</organism>
<gene>
    <name evidence="16 18" type="ORF">P152DRAFT_408965</name>
</gene>
<feature type="domain" description="UDP-glucose:glycoprotein glucosyltransferase thioredoxin-like" evidence="14">
    <location>
        <begin position="675"/>
        <end position="859"/>
    </location>
</feature>
<feature type="domain" description="Glucosyltransferase 24 catalytic" evidence="15">
    <location>
        <begin position="1208"/>
        <end position="1474"/>
    </location>
</feature>
<reference evidence="18" key="2">
    <citation type="submission" date="2020-04" db="EMBL/GenBank/DDBJ databases">
        <authorList>
            <consortium name="NCBI Genome Project"/>
        </authorList>
    </citation>
    <scope>NUCLEOTIDE SEQUENCE</scope>
    <source>
        <strain evidence="18">CBS 781.70</strain>
    </source>
</reference>
<comment type="similarity">
    <text evidence="4">Belongs to the glycosyltransferase 8 family.</text>
</comment>
<feature type="region of interest" description="Disordered" evidence="9">
    <location>
        <begin position="1483"/>
        <end position="1506"/>
    </location>
</feature>
<dbReference type="GO" id="GO:0036503">
    <property type="term" value="P:ERAD pathway"/>
    <property type="evidence" value="ECO:0007669"/>
    <property type="project" value="TreeGrafter"/>
</dbReference>
<evidence type="ECO:0000259" key="15">
    <source>
        <dbReference type="Pfam" id="PF18404"/>
    </source>
</evidence>
<dbReference type="CDD" id="cd06432">
    <property type="entry name" value="GT8_HUGT1_C_like"/>
    <property type="match status" value="1"/>
</dbReference>
<evidence type="ECO:0000256" key="1">
    <source>
        <dbReference type="ARBA" id="ARBA00001913"/>
    </source>
</evidence>
<dbReference type="InterPro" id="IPR040694">
    <property type="entry name" value="UGGT_TRXL_2"/>
</dbReference>
<dbReference type="Pfam" id="PF18403">
    <property type="entry name" value="Thioredoxin_15"/>
    <property type="match status" value="1"/>
</dbReference>
<dbReference type="InterPro" id="IPR040497">
    <property type="entry name" value="Glyco_transf_24"/>
</dbReference>
<dbReference type="UniPathway" id="UPA00378"/>
<sequence>MRGTSWLSRVGLLALSSSLLPAPFAGATAPIEVALRASFTAPPLLLELLETATEESEFAYTPLLDRIADGYFDEYTTDRSIYDAFLELLQNDGILPNQEALDSFQFAFSIHSAAPRIEAHLQYYNTSVRPARSVEGEGCSSWLDIAGRAICAVDIQANTLEASTSVVVELPFDRTIDHSNSPPSAVLYADITSKAFRGLYKKLRGQNGAFSVRYASPTEVSGQELGIQSYGVELALKRTDYIVIDDRDKKVDDSAAEERSTDSQNALVDVEVDEIKPLSNTELKSLGMKAASLVMKSPDPLEGLLKLTQDFPKYSSSIAEQEVSEDFLNEHRANREIVPAGYNVLWMNGMQMDSRKLDAFSLLEHLRRERRLIDSIKSLGLNSTEAINVLAHPAVADAQADEDPQRYDYRDEIEGGNVIIWLNNIEKDERYDGLPSSVTALLQRTYPGQLPGVRREFHKGVFPADLSNLNDLRMVVESLQSLVQRRIPVEFGIVPTVSSEESKLRARVTHHLVETYGLHVAMTYLENLLEATSVKDAGLKAFIEVTEDAELKNDQEKLNFEEILQSDALTAILEETEHYISRLRLSGTPAPGLVNGVSCVRDEDWLSTMSTRVSSDLRKVQRGVFDHKYDDDSWLPDIFLSEASAHRNPLVVPEDEKSIKIIDMLDIGARMAETRLPRISSTAPTLTNASAEVVIAGDFDSERGKTLLLEAAKFFKEQPGMDVVFLYTGDGTKMMNVPRILGSHGQDQEALSWDMLKAAIRIDDSEGPPVEANTFLAREFWATTSGLLKRFGLQPSVGAIIFNGRLVGPIGDGDSFTKEDFEGLLKYEQRKRMGPAFKAIESLGILSKTRDVQSFSKLSVTIARSAQSDVPEGIFESLPTVRTNVYSDWNSTHTAIHVGSVNSASIEFIATLDPATEAAQKWVPILKTLSELSGVSVKIFLNPREAIDELPVKRFYRYILNAKPQFNDEGQLQEPRARFLRIPADTLLTMGLDVPAPWHVAPKLSVHDLDNIKLEKGNVDEPVEAIYALEHILVEGHSREVSNGAPPRGAQLILATESGVQVADTIIMANLGYFQFKANPGRYSIGLKKGRSAEIFKIDSVGAMGYSSHPGDETTEVTLMSFAGLTLFPRLSRQPDMDTEDVLEQASSAVEETLSNLSGAADQVLEKVGIKNANTGKFVSQGMGMISSLARKTGIKTDLSHAATHADINIFSVASGHLYERMLNIMMVSVMRHTEHTVKFWFIEQFLSPSFKSFLPTMAAQYGFRYEMVTYKWPHWLRAQKEKQREIWGYKILFLDVLFPLDLDKVIFVDADQIVRTDMHDLVAHDLHGAPYGFTPMCDSRTEMEGFRFWKQGYWKNFLRGRPYHISALYVVDLQRFRQLAAGDRMRQQYQQLSADPNSLSNLDQDLPNNMQIGLPIHSLPQEWLWCETWCSDESLATAKTIDLCNNPLTKEPKLDRARRQVPEWTEYDEEIAALARRMGEGVVAEGKESAAGASTSKGASTKDEL</sequence>
<dbReference type="Pfam" id="PF18401">
    <property type="entry name" value="Thioredoxin_13"/>
    <property type="match status" value="1"/>
</dbReference>
<reference evidence="16 18" key="1">
    <citation type="submission" date="2020-01" db="EMBL/GenBank/DDBJ databases">
        <authorList>
            <consortium name="DOE Joint Genome Institute"/>
            <person name="Haridas S."/>
            <person name="Albert R."/>
            <person name="Binder M."/>
            <person name="Bloem J."/>
            <person name="Labutti K."/>
            <person name="Salamov A."/>
            <person name="Andreopoulos B."/>
            <person name="Baker S.E."/>
            <person name="Barry K."/>
            <person name="Bills G."/>
            <person name="Bluhm B.H."/>
            <person name="Cannon C."/>
            <person name="Castanera R."/>
            <person name="Culley D.E."/>
            <person name="Daum C."/>
            <person name="Ezra D."/>
            <person name="Gonzalez J.B."/>
            <person name="Henrissat B."/>
            <person name="Kuo A."/>
            <person name="Liang C."/>
            <person name="Lipzen A."/>
            <person name="Lutzoni F."/>
            <person name="Magnuson J."/>
            <person name="Mondo S."/>
            <person name="Nolan M."/>
            <person name="Ohm R."/>
            <person name="Pangilinan J."/>
            <person name="Park H.-J."/>
            <person name="Ramirez L."/>
            <person name="Alfaro M."/>
            <person name="Sun H."/>
            <person name="Tritt A."/>
            <person name="Yoshinaga Y."/>
            <person name="Zwiers L.-H."/>
            <person name="Turgeon B.G."/>
            <person name="Goodwin S.B."/>
            <person name="Spatafora J.W."/>
            <person name="Crous P.W."/>
            <person name="Grigoriev I.V."/>
        </authorList>
    </citation>
    <scope>NUCLEOTIDE SEQUENCE</scope>
    <source>
        <strain evidence="16 18">CBS 781.70</strain>
    </source>
</reference>
<dbReference type="InterPro" id="IPR029044">
    <property type="entry name" value="Nucleotide-diphossugar_trans"/>
</dbReference>
<protein>
    <recommendedName>
        <fullName evidence="19">UDP-glucose:glycoprotein glucosyltransferase</fullName>
    </recommendedName>
</protein>
<evidence type="ECO:0000256" key="10">
    <source>
        <dbReference type="SAM" id="SignalP"/>
    </source>
</evidence>
<dbReference type="GeneID" id="54417503"/>
<dbReference type="RefSeq" id="XP_033537866.1">
    <property type="nucleotide sequence ID" value="XM_033676933.1"/>
</dbReference>
<feature type="chain" id="PRO_5044632034" description="UDP-glucose:glycoprotein glucosyltransferase" evidence="10">
    <location>
        <begin position="28"/>
        <end position="1506"/>
    </location>
</feature>
<evidence type="ECO:0000256" key="2">
    <source>
        <dbReference type="ARBA" id="ARBA00004319"/>
    </source>
</evidence>
<evidence type="ECO:0000259" key="11">
    <source>
        <dbReference type="Pfam" id="PF18400"/>
    </source>
</evidence>
<dbReference type="GO" id="GO:0051082">
    <property type="term" value="F:unfolded protein binding"/>
    <property type="evidence" value="ECO:0007669"/>
    <property type="project" value="TreeGrafter"/>
</dbReference>
<dbReference type="Pfam" id="PF18404">
    <property type="entry name" value="Glyco_transf_24"/>
    <property type="match status" value="1"/>
</dbReference>
<evidence type="ECO:0000256" key="6">
    <source>
        <dbReference type="ARBA" id="ARBA00022729"/>
    </source>
</evidence>
<feature type="domain" description="UGGT thioredoxin-like" evidence="11">
    <location>
        <begin position="41"/>
        <end position="218"/>
    </location>
</feature>
<keyword evidence="6 10" id="KW-0732">Signal</keyword>
<evidence type="ECO:0000313" key="16">
    <source>
        <dbReference type="EMBL" id="KAF1816235.1"/>
    </source>
</evidence>
<feature type="signal peptide" evidence="10">
    <location>
        <begin position="1"/>
        <end position="27"/>
    </location>
</feature>
<dbReference type="Pfam" id="PF18402">
    <property type="entry name" value="Thioredoxin_14"/>
    <property type="match status" value="1"/>
</dbReference>
<proteinExistence type="inferred from homology"/>